<evidence type="ECO:0000313" key="1">
    <source>
        <dbReference type="EMBL" id="OXL15887.1"/>
    </source>
</evidence>
<dbReference type="OrthoDB" id="8563271at2"/>
<sequence length="104" mass="11618">MKAFLINPKLKEVTEVEIEPTIEAIQDLIGFKTVDSDEIDFNFDQLFFDEECFIRQQDQAGRFKVDNLAPIAGKGVVANSANNGKTIASPQVTLEALIKRVTFL</sequence>
<dbReference type="AlphaFoldDB" id="A0A229FV50"/>
<gene>
    <name evidence="1" type="ORF">AOC33_01965</name>
</gene>
<keyword evidence="2" id="KW-1185">Reference proteome</keyword>
<dbReference type="EMBL" id="NJGG01000001">
    <property type="protein sequence ID" value="OXL15887.1"/>
    <property type="molecule type" value="Genomic_DNA"/>
</dbReference>
<name>A0A229FV50_9BURK</name>
<organism evidence="1 2">
    <name type="scientific">Polynucleobacter cosmopolitanus</name>
    <dbReference type="NCBI Taxonomy" id="351345"/>
    <lineage>
        <taxon>Bacteria</taxon>
        <taxon>Pseudomonadati</taxon>
        <taxon>Pseudomonadota</taxon>
        <taxon>Betaproteobacteria</taxon>
        <taxon>Burkholderiales</taxon>
        <taxon>Burkholderiaceae</taxon>
        <taxon>Polynucleobacter</taxon>
    </lineage>
</organism>
<accession>A0A229FV50</accession>
<comment type="caution">
    <text evidence="1">The sequence shown here is derived from an EMBL/GenBank/DDBJ whole genome shotgun (WGS) entry which is preliminary data.</text>
</comment>
<reference evidence="1 2" key="1">
    <citation type="submission" date="2017-06" db="EMBL/GenBank/DDBJ databases">
        <title>Reclassification of a Polynucleobacter cosmopolitanus strain isolated from tropical Lake Victoria as Polynucleobacter victoriensis comb. nov.</title>
        <authorList>
            <person name="Hahn M.W."/>
        </authorList>
    </citation>
    <scope>NUCLEOTIDE SEQUENCE [LARGE SCALE GENOMIC DNA]</scope>
    <source>
        <strain evidence="1 2">MWH-MoIso2</strain>
    </source>
</reference>
<dbReference type="RefSeq" id="WP_089514924.1">
    <property type="nucleotide sequence ID" value="NZ_NJGG01000001.1"/>
</dbReference>
<protein>
    <submittedName>
        <fullName evidence="1">Uncharacterized protein</fullName>
    </submittedName>
</protein>
<proteinExistence type="predicted"/>
<evidence type="ECO:0000313" key="2">
    <source>
        <dbReference type="Proteomes" id="UP000215188"/>
    </source>
</evidence>
<dbReference type="Proteomes" id="UP000215188">
    <property type="component" value="Unassembled WGS sequence"/>
</dbReference>